<dbReference type="GO" id="GO:0043953">
    <property type="term" value="P:protein transport by the Tat complex"/>
    <property type="evidence" value="ECO:0007669"/>
    <property type="project" value="UniProtKB-UniRule"/>
</dbReference>
<protein>
    <recommendedName>
        <fullName evidence="9">Sec-independent protein translocase protein TatA</fullName>
    </recommendedName>
</protein>
<proteinExistence type="inferred from homology"/>
<dbReference type="Proteomes" id="UP000559626">
    <property type="component" value="Unassembled WGS sequence"/>
</dbReference>
<keyword evidence="12" id="KW-1185">Reference proteome</keyword>
<organism evidence="11 12">
    <name type="scientific">Hymenobacter polaris</name>
    <dbReference type="NCBI Taxonomy" id="2682546"/>
    <lineage>
        <taxon>Bacteria</taxon>
        <taxon>Pseudomonadati</taxon>
        <taxon>Bacteroidota</taxon>
        <taxon>Cytophagia</taxon>
        <taxon>Cytophagales</taxon>
        <taxon>Hymenobacteraceae</taxon>
        <taxon>Hymenobacter</taxon>
    </lineage>
</organism>
<evidence type="ECO:0000256" key="9">
    <source>
        <dbReference type="HAMAP-Rule" id="MF_00236"/>
    </source>
</evidence>
<feature type="region of interest" description="Disordered" evidence="10">
    <location>
        <begin position="57"/>
        <end position="173"/>
    </location>
</feature>
<sequence length="173" mass="18794">MHTSLLFLGDIGGSEMILIVVVILIFFGANKIPELARGLGKGIREFKDASSEIRNEFERAGQPSQPNYQQPNAYQQPDQYQQPPYSPASQPYQPYQPHVEGYQAPPVAPTDYATAPPVADYHAPYAPPTDYTAPDAVNSPPAPHHHDTPIPPATGVSGVPGTRPRLDQTPTDV</sequence>
<dbReference type="Pfam" id="PF02416">
    <property type="entry name" value="TatA_B_E"/>
    <property type="match status" value="1"/>
</dbReference>
<evidence type="ECO:0000256" key="8">
    <source>
        <dbReference type="ARBA" id="ARBA00023136"/>
    </source>
</evidence>
<dbReference type="RefSeq" id="WP_169532153.1">
    <property type="nucleotide sequence ID" value="NZ_JABBGH010000002.1"/>
</dbReference>
<evidence type="ECO:0000313" key="11">
    <source>
        <dbReference type="EMBL" id="NML66515.1"/>
    </source>
</evidence>
<keyword evidence="6 9" id="KW-1133">Transmembrane helix</keyword>
<comment type="function">
    <text evidence="9">Part of the twin-arginine translocation (Tat) system that transports large folded proteins containing a characteristic twin-arginine motif in their signal peptide across membranes. TatA could form the protein-conducting channel of the Tat system.</text>
</comment>
<evidence type="ECO:0000256" key="2">
    <source>
        <dbReference type="ARBA" id="ARBA00022448"/>
    </source>
</evidence>
<name>A0A7Y0AG73_9BACT</name>
<keyword evidence="4 9" id="KW-0812">Transmembrane</keyword>
<keyword evidence="2 9" id="KW-0813">Transport</keyword>
<comment type="similarity">
    <text evidence="9">Belongs to the TatA/E family.</text>
</comment>
<dbReference type="PANTHER" id="PTHR42982:SF1">
    <property type="entry name" value="SEC-INDEPENDENT PROTEIN TRANSLOCASE PROTEIN TATA"/>
    <property type="match status" value="1"/>
</dbReference>
<feature type="transmembrane region" description="Helical" evidence="9">
    <location>
        <begin position="6"/>
        <end position="27"/>
    </location>
</feature>
<dbReference type="AlphaFoldDB" id="A0A7Y0AG73"/>
<gene>
    <name evidence="9 11" type="primary">tatA</name>
    <name evidence="11" type="ORF">HHL22_15000</name>
</gene>
<feature type="compositionally biased region" description="Low complexity" evidence="10">
    <location>
        <begin position="119"/>
        <end position="136"/>
    </location>
</feature>
<dbReference type="EMBL" id="JABBGH010000002">
    <property type="protein sequence ID" value="NML66515.1"/>
    <property type="molecule type" value="Genomic_DNA"/>
</dbReference>
<dbReference type="HAMAP" id="MF_00236">
    <property type="entry name" value="TatA_E"/>
    <property type="match status" value="1"/>
</dbReference>
<keyword evidence="5 9" id="KW-0653">Protein transport</keyword>
<evidence type="ECO:0000256" key="3">
    <source>
        <dbReference type="ARBA" id="ARBA00022475"/>
    </source>
</evidence>
<dbReference type="PRINTS" id="PR01506">
    <property type="entry name" value="TATBPROTEIN"/>
</dbReference>
<keyword evidence="3 9" id="KW-1003">Cell membrane</keyword>
<keyword evidence="8 9" id="KW-0472">Membrane</keyword>
<comment type="caution">
    <text evidence="11">The sequence shown here is derived from an EMBL/GenBank/DDBJ whole genome shotgun (WGS) entry which is preliminary data.</text>
</comment>
<evidence type="ECO:0000313" key="12">
    <source>
        <dbReference type="Proteomes" id="UP000559626"/>
    </source>
</evidence>
<dbReference type="GO" id="GO:0033281">
    <property type="term" value="C:TAT protein transport complex"/>
    <property type="evidence" value="ECO:0007669"/>
    <property type="project" value="UniProtKB-UniRule"/>
</dbReference>
<reference evidence="11 12" key="1">
    <citation type="submission" date="2020-04" db="EMBL/GenBank/DDBJ databases">
        <title>Hymenobacter polaris sp. nov., isolated from Arctic soil.</title>
        <authorList>
            <person name="Dahal R.H."/>
        </authorList>
    </citation>
    <scope>NUCLEOTIDE SEQUENCE [LARGE SCALE GENOMIC DNA]</scope>
    <source>
        <strain evidence="11 12">RP-2-7</strain>
    </source>
</reference>
<comment type="subcellular location">
    <subcellularLocation>
        <location evidence="1 9">Cell membrane</location>
        <topology evidence="1 9">Single-pass membrane protein</topology>
    </subcellularLocation>
</comment>
<evidence type="ECO:0000256" key="6">
    <source>
        <dbReference type="ARBA" id="ARBA00022989"/>
    </source>
</evidence>
<evidence type="ECO:0000256" key="10">
    <source>
        <dbReference type="SAM" id="MobiDB-lite"/>
    </source>
</evidence>
<dbReference type="GO" id="GO:0008320">
    <property type="term" value="F:protein transmembrane transporter activity"/>
    <property type="evidence" value="ECO:0007669"/>
    <property type="project" value="UniProtKB-UniRule"/>
</dbReference>
<dbReference type="PANTHER" id="PTHR42982">
    <property type="entry name" value="SEC-INDEPENDENT PROTEIN TRANSLOCASE PROTEIN TATA"/>
    <property type="match status" value="1"/>
</dbReference>
<dbReference type="NCBIfam" id="TIGR01411">
    <property type="entry name" value="tatAE"/>
    <property type="match status" value="1"/>
</dbReference>
<dbReference type="InterPro" id="IPR006312">
    <property type="entry name" value="TatA/E"/>
</dbReference>
<accession>A0A7Y0AG73</accession>
<keyword evidence="7 9" id="KW-0811">Translocation</keyword>
<feature type="compositionally biased region" description="Low complexity" evidence="10">
    <location>
        <begin position="62"/>
        <end position="97"/>
    </location>
</feature>
<evidence type="ECO:0000256" key="5">
    <source>
        <dbReference type="ARBA" id="ARBA00022927"/>
    </source>
</evidence>
<dbReference type="InterPro" id="IPR003369">
    <property type="entry name" value="TatA/B/E"/>
</dbReference>
<evidence type="ECO:0000256" key="1">
    <source>
        <dbReference type="ARBA" id="ARBA00004162"/>
    </source>
</evidence>
<evidence type="ECO:0000256" key="7">
    <source>
        <dbReference type="ARBA" id="ARBA00023010"/>
    </source>
</evidence>
<evidence type="ECO:0000256" key="4">
    <source>
        <dbReference type="ARBA" id="ARBA00022692"/>
    </source>
</evidence>
<comment type="subunit">
    <text evidence="9">Forms a complex with TatC.</text>
</comment>
<dbReference type="Gene3D" id="1.20.5.3310">
    <property type="match status" value="1"/>
</dbReference>